<dbReference type="EMBL" id="PHHD01000001">
    <property type="protein sequence ID" value="PKA77746.1"/>
    <property type="molecule type" value="Genomic_DNA"/>
</dbReference>
<gene>
    <name evidence="6" type="ORF">ATI14_4804</name>
</gene>
<dbReference type="SUPFAM" id="SSF46785">
    <property type="entry name" value="Winged helix' DNA-binding domain"/>
    <property type="match status" value="1"/>
</dbReference>
<evidence type="ECO:0000256" key="4">
    <source>
        <dbReference type="ARBA" id="ARBA00023163"/>
    </source>
</evidence>
<dbReference type="InterPro" id="IPR000847">
    <property type="entry name" value="LysR_HTH_N"/>
</dbReference>
<dbReference type="InterPro" id="IPR036390">
    <property type="entry name" value="WH_DNA-bd_sf"/>
</dbReference>
<dbReference type="NCBIfam" id="NF008352">
    <property type="entry name" value="PRK11139.1"/>
    <property type="match status" value="1"/>
</dbReference>
<sequence length="302" mass="33455">MPPRLPPLNLLRGFEAAARHLSFTRAADELHITQAAISHQIKLLEEHLGVLLFERMIRKLRLTEEGRLLLPVIQTAFEQIGETVTALRAKQSSHALTVGLESSFGANWMSPRLGRFWAQHPGVDLRLHHSVQKTQFAHETVDLAVRWGDGDWPNLNAERLMGLAFTPVCSPELLARLPALLTPTDLGRHTLLHDYDHEGWREWLASSGAVGVKPESGMVIDDTNVLTQAAIDGQGVALCGLALVAGHLAAGRLVRPFKHTIATQSAYYVIYPPAAIKRAHIATFIRWLHEEAARDEIASQYA</sequence>
<dbReference type="InterPro" id="IPR005119">
    <property type="entry name" value="LysR_subst-bd"/>
</dbReference>
<dbReference type="CDD" id="cd08432">
    <property type="entry name" value="PBP2_GcdR_TrpI_HvrB_AmpR_like"/>
    <property type="match status" value="1"/>
</dbReference>
<evidence type="ECO:0000256" key="1">
    <source>
        <dbReference type="ARBA" id="ARBA00009437"/>
    </source>
</evidence>
<evidence type="ECO:0000313" key="6">
    <source>
        <dbReference type="EMBL" id="PKA77746.1"/>
    </source>
</evidence>
<name>A0ABX4QLS5_PSETO</name>
<comment type="caution">
    <text evidence="6">The sequence shown here is derived from an EMBL/GenBank/DDBJ whole genome shotgun (WGS) entry which is preliminary data.</text>
</comment>
<dbReference type="PANTHER" id="PTHR30537:SF26">
    <property type="entry name" value="GLYCINE CLEAVAGE SYSTEM TRANSCRIPTIONAL ACTIVATOR"/>
    <property type="match status" value="1"/>
</dbReference>
<dbReference type="GeneID" id="55847887"/>
<dbReference type="SUPFAM" id="SSF53850">
    <property type="entry name" value="Periplasmic binding protein-like II"/>
    <property type="match status" value="1"/>
</dbReference>
<comment type="similarity">
    <text evidence="1">Belongs to the LysR transcriptional regulatory family.</text>
</comment>
<dbReference type="PANTHER" id="PTHR30537">
    <property type="entry name" value="HTH-TYPE TRANSCRIPTIONAL REGULATOR"/>
    <property type="match status" value="1"/>
</dbReference>
<dbReference type="InterPro" id="IPR036388">
    <property type="entry name" value="WH-like_DNA-bd_sf"/>
</dbReference>
<dbReference type="Gene3D" id="3.40.190.10">
    <property type="entry name" value="Periplasmic binding protein-like II"/>
    <property type="match status" value="2"/>
</dbReference>
<evidence type="ECO:0000256" key="3">
    <source>
        <dbReference type="ARBA" id="ARBA00023125"/>
    </source>
</evidence>
<protein>
    <submittedName>
        <fullName evidence="6">LysR family glycine cleavage system transcriptional activator</fullName>
    </submittedName>
</protein>
<accession>A0ABX4QLS5</accession>
<keyword evidence="3" id="KW-0238">DNA-binding</keyword>
<dbReference type="Pfam" id="PF03466">
    <property type="entry name" value="LysR_substrate"/>
    <property type="match status" value="1"/>
</dbReference>
<evidence type="ECO:0000259" key="5">
    <source>
        <dbReference type="PROSITE" id="PS50931"/>
    </source>
</evidence>
<keyword evidence="4" id="KW-0804">Transcription</keyword>
<dbReference type="Proteomes" id="UP000232891">
    <property type="component" value="Unassembled WGS sequence"/>
</dbReference>
<dbReference type="Pfam" id="PF00126">
    <property type="entry name" value="HTH_1"/>
    <property type="match status" value="1"/>
</dbReference>
<dbReference type="PRINTS" id="PR00039">
    <property type="entry name" value="HTHLYSR"/>
</dbReference>
<keyword evidence="2" id="KW-0805">Transcription regulation</keyword>
<feature type="domain" description="HTH lysR-type" evidence="5">
    <location>
        <begin position="6"/>
        <end position="63"/>
    </location>
</feature>
<proteinExistence type="inferred from homology"/>
<reference evidence="6 7" key="1">
    <citation type="submission" date="2017-11" db="EMBL/GenBank/DDBJ databases">
        <title>Genome sequencing of a diverse group of Pseudomonas species.</title>
        <authorList>
            <person name="Loper J."/>
        </authorList>
    </citation>
    <scope>NUCLEOTIDE SEQUENCE [LARGE SCALE GENOMIC DNA]</scope>
    <source>
        <strain evidence="6 7">NCPPB 2192</strain>
    </source>
</reference>
<dbReference type="Gene3D" id="1.10.10.10">
    <property type="entry name" value="Winged helix-like DNA-binding domain superfamily/Winged helix DNA-binding domain"/>
    <property type="match status" value="1"/>
</dbReference>
<keyword evidence="7" id="KW-1185">Reference proteome</keyword>
<evidence type="ECO:0000313" key="7">
    <source>
        <dbReference type="Proteomes" id="UP000232891"/>
    </source>
</evidence>
<dbReference type="InterPro" id="IPR058163">
    <property type="entry name" value="LysR-type_TF_proteobact-type"/>
</dbReference>
<dbReference type="PROSITE" id="PS50931">
    <property type="entry name" value="HTH_LYSR"/>
    <property type="match status" value="1"/>
</dbReference>
<evidence type="ECO:0000256" key="2">
    <source>
        <dbReference type="ARBA" id="ARBA00023015"/>
    </source>
</evidence>
<organism evidence="6 7">
    <name type="scientific">Pseudomonas tolaasii NCPPB 2192</name>
    <dbReference type="NCBI Taxonomy" id="564423"/>
    <lineage>
        <taxon>Bacteria</taxon>
        <taxon>Pseudomonadati</taxon>
        <taxon>Pseudomonadota</taxon>
        <taxon>Gammaproteobacteria</taxon>
        <taxon>Pseudomonadales</taxon>
        <taxon>Pseudomonadaceae</taxon>
        <taxon>Pseudomonas</taxon>
    </lineage>
</organism>
<dbReference type="RefSeq" id="WP_080520547.1">
    <property type="nucleotide sequence ID" value="NZ_PHHD01000001.1"/>
</dbReference>